<evidence type="ECO:0000256" key="1">
    <source>
        <dbReference type="SAM" id="MobiDB-lite"/>
    </source>
</evidence>
<protein>
    <recommendedName>
        <fullName evidence="4">Telomeric single stranded DNA binding POT1/Cdc13 domain-containing protein</fullName>
    </recommendedName>
</protein>
<keyword evidence="3" id="KW-1185">Reference proteome</keyword>
<dbReference type="InterPro" id="IPR012340">
    <property type="entry name" value="NA-bd_OB-fold"/>
</dbReference>
<dbReference type="GeneID" id="54490722"/>
<feature type="region of interest" description="Disordered" evidence="1">
    <location>
        <begin position="1086"/>
        <end position="1106"/>
    </location>
</feature>
<feature type="compositionally biased region" description="Basic and acidic residues" evidence="1">
    <location>
        <begin position="457"/>
        <end position="476"/>
    </location>
</feature>
<evidence type="ECO:0000313" key="3">
    <source>
        <dbReference type="Proteomes" id="UP000799437"/>
    </source>
</evidence>
<dbReference type="Gene3D" id="2.40.50.140">
    <property type="entry name" value="Nucleic acid-binding proteins"/>
    <property type="match status" value="1"/>
</dbReference>
<feature type="compositionally biased region" description="Polar residues" evidence="1">
    <location>
        <begin position="346"/>
        <end position="357"/>
    </location>
</feature>
<reference evidence="2" key="1">
    <citation type="journal article" date="2020" name="Stud. Mycol.">
        <title>101 Dothideomycetes genomes: a test case for predicting lifestyles and emergence of pathogens.</title>
        <authorList>
            <person name="Haridas S."/>
            <person name="Albert R."/>
            <person name="Binder M."/>
            <person name="Bloem J."/>
            <person name="Labutti K."/>
            <person name="Salamov A."/>
            <person name="Andreopoulos B."/>
            <person name="Baker S."/>
            <person name="Barry K."/>
            <person name="Bills G."/>
            <person name="Bluhm B."/>
            <person name="Cannon C."/>
            <person name="Castanera R."/>
            <person name="Culley D."/>
            <person name="Daum C."/>
            <person name="Ezra D."/>
            <person name="Gonzalez J."/>
            <person name="Henrissat B."/>
            <person name="Kuo A."/>
            <person name="Liang C."/>
            <person name="Lipzen A."/>
            <person name="Lutzoni F."/>
            <person name="Magnuson J."/>
            <person name="Mondo S."/>
            <person name="Nolan M."/>
            <person name="Ohm R."/>
            <person name="Pangilinan J."/>
            <person name="Park H.-J."/>
            <person name="Ramirez L."/>
            <person name="Alfaro M."/>
            <person name="Sun H."/>
            <person name="Tritt A."/>
            <person name="Yoshinaga Y."/>
            <person name="Zwiers L.-H."/>
            <person name="Turgeon B."/>
            <person name="Goodwin S."/>
            <person name="Spatafora J."/>
            <person name="Crous P."/>
            <person name="Grigoriev I."/>
        </authorList>
    </citation>
    <scope>NUCLEOTIDE SEQUENCE</scope>
    <source>
        <strain evidence="2">CBS 121739</strain>
    </source>
</reference>
<feature type="region of interest" description="Disordered" evidence="1">
    <location>
        <begin position="950"/>
        <end position="981"/>
    </location>
</feature>
<evidence type="ECO:0000313" key="2">
    <source>
        <dbReference type="EMBL" id="KAF2753984.1"/>
    </source>
</evidence>
<organism evidence="2 3">
    <name type="scientific">Pseudovirgaria hyperparasitica</name>
    <dbReference type="NCBI Taxonomy" id="470096"/>
    <lineage>
        <taxon>Eukaryota</taxon>
        <taxon>Fungi</taxon>
        <taxon>Dikarya</taxon>
        <taxon>Ascomycota</taxon>
        <taxon>Pezizomycotina</taxon>
        <taxon>Dothideomycetes</taxon>
        <taxon>Dothideomycetes incertae sedis</taxon>
        <taxon>Acrospermales</taxon>
        <taxon>Acrospermaceae</taxon>
        <taxon>Pseudovirgaria</taxon>
    </lineage>
</organism>
<feature type="compositionally biased region" description="Acidic residues" evidence="1">
    <location>
        <begin position="405"/>
        <end position="418"/>
    </location>
</feature>
<dbReference type="RefSeq" id="XP_033596435.1">
    <property type="nucleotide sequence ID" value="XM_033749668.1"/>
</dbReference>
<dbReference type="Proteomes" id="UP000799437">
    <property type="component" value="Unassembled WGS sequence"/>
</dbReference>
<name>A0A6A6VWA6_9PEZI</name>
<feature type="compositionally biased region" description="Basic and acidic residues" evidence="1">
    <location>
        <begin position="859"/>
        <end position="881"/>
    </location>
</feature>
<sequence>MATTIIDGSLPISKLSPSLPDCDSNTIRAIVTLIWPYSSSTRSCALLLAERDFRLRRHKGQVRVQLSGTCARRVAESGVGIGDEVVLSLRGAKWLKNDGVIQTPGKSVDWELRYEQKLDLEIRKDSQTHTILKVDRSSSPGDCPSAGLGSIKRTLGRVQRSSDQWASPAFAKQRLPSGTYEQVFDLFHDRERKRRRVSWRGSSEWRLVDGEISPAKGDTLLADDEEILTDACERPSMSPLQHLSTTRGGTSPSQSNALNSNMAVLAGSETGSLLRPIHFDLFKVAGPESPPPEIGELIDAPHPAFQSPDTAHNFVESSAPGNLVTKDATESLPRPTDHARTEEHVSSTLSKTESGTTEARKVNAGVDGVDQGTQVLDTAKLHEIIRGEPFSHTRHFTRHSPDTVDYADFEDDEDESDDDRFAAAYDSTDVDETEDGDEDEDKDEIYDDKEQDSMIGIEKDMDDRGDSEHASLRSDSDEASEEVDTSGEDGIDSEDEQSQNMGRSTQHDRNSQATLVIVDLANDSDDQTEEVVPRPARTKHVIDPSIGHNGVGDSDQGQLRTLSLPEQHLAPKVDTAMKPTYLSPNTSVPLSNTAPHTPILDPLKSPVLPLVSPFPHDFAPSLVETLLGPDSQHMTAGLSQTAIIANRPESIFSLQSHVQILQDNTSTAPEKDQEGSEYVGAQALALYRQDFQDSIGTLVHEPQHDPHKTNIRISDLSRTAENLLQDNTDVAAPNINDEISIQGSIVSIVNHSKQHSVDSIHQASEDSRAVTRSAENGTEEIEAQSREDYQACRLSVSAADESQLDRGRVIYEAANGKMHPPSSSFISPQSSTNPDIYGIPPSTETTIIDLGSDDEDSEVDHNRSISKDQPPDTETSEDHLSMRTSQDQAEDTDICDNGTNEGRDEEYTSLHTGGDARDGYDYGEDVDNALSSPSSSLSSLPELSVLLTQTASQHKAPQHRVKGKVEPPKSSLKGSRRSTEHVLFVKDSEEPSLLSDATISTQVTSDADTDFPGDLRDHETGTGSMAVVNAVDDVPITDTIRNWKDLDSDMLPDRNPVEPPQEPQITQAISQVVSDTYVSRPGDLNLDSPLSSGANETEAPVDLPDTKGFENITGHDLDLDLADYSQDHTPSSFHGQEVVSTPSAKIIAYALNKRPSERNAVGYGASQDEVVDGTTSYSPSQMEDLDNHSVSSYTTAHIPKVVSCPPPLVIEETNVDTQPDTQEESYVQNAVQLLISSPPNSTKEPMITTALSPPNMQIAHLISSPPATIQETYDARTQEDSAGASQRLPANRVHHQSDNEPYSPLNDSRLVEVNTQVNGEVNFEPDLPGPERNYVPDSVVTYSNLKLPSQVSTPQFIISNDYSATRFETLPYTPDPSQLETNGLREYSQLAQVDSIMPITPQLTQQTNSDFSMRSHDSDVGQELEMMQEGEGQLRTGAPYRPGLQNEQVTPAVTKDNTTKDVETDQSPKGSRPKRKSDVPRILSPWFAPSSGNQPKSLRANEIKEVSQGIGTPSPQLSDSPSRHLRSHSKKVLKENVNISPNKTNDDALTSPSKPVAGHTQGLRTSMSYYSPLLSIQGHLNGHTASLDVLALCLTINKRSMRTPKGARDYYTSFFITDTSIYPQRRNVQCFRPWKAALPETAPGDVVLLREMKVRGYKTKKGDSATGLYSGEGSAWCVWRFDESAQDNKPIWAVKHDAGTRLGKEEIKGPPVEIGDDERKEARRLRQWWLEEVREDVDESTFALGIPESEDNAFLQAQN</sequence>
<feature type="compositionally biased region" description="Polar residues" evidence="1">
    <location>
        <begin position="1537"/>
        <end position="1553"/>
    </location>
</feature>
<feature type="compositionally biased region" description="Basic and acidic residues" evidence="1">
    <location>
        <begin position="901"/>
        <end position="920"/>
    </location>
</feature>
<accession>A0A6A6VWA6</accession>
<feature type="region of interest" description="Disordered" evidence="1">
    <location>
        <begin position="392"/>
        <end position="512"/>
    </location>
</feature>
<proteinExistence type="predicted"/>
<feature type="region of interest" description="Disordered" evidence="1">
    <location>
        <begin position="317"/>
        <end position="366"/>
    </location>
</feature>
<feature type="compositionally biased region" description="Low complexity" evidence="1">
    <location>
        <begin position="820"/>
        <end position="834"/>
    </location>
</feature>
<feature type="region of interest" description="Disordered" evidence="1">
    <location>
        <begin position="814"/>
        <end position="938"/>
    </location>
</feature>
<feature type="region of interest" description="Disordered" evidence="1">
    <location>
        <begin position="758"/>
        <end position="786"/>
    </location>
</feature>
<feature type="compositionally biased region" description="Acidic residues" evidence="1">
    <location>
        <begin position="428"/>
        <end position="450"/>
    </location>
</feature>
<evidence type="ECO:0008006" key="4">
    <source>
        <dbReference type="Google" id="ProtNLM"/>
    </source>
</evidence>
<feature type="region of interest" description="Disordered" evidence="1">
    <location>
        <begin position="1273"/>
        <end position="1306"/>
    </location>
</feature>
<dbReference type="EMBL" id="ML996582">
    <property type="protein sequence ID" value="KAF2753984.1"/>
    <property type="molecule type" value="Genomic_DNA"/>
</dbReference>
<feature type="region of interest" description="Disordered" evidence="1">
    <location>
        <begin position="1425"/>
        <end position="1560"/>
    </location>
</feature>
<feature type="compositionally biased region" description="Basic and acidic residues" evidence="1">
    <location>
        <begin position="335"/>
        <end position="345"/>
    </location>
</feature>
<dbReference type="SUPFAM" id="SSF50249">
    <property type="entry name" value="Nucleic acid-binding proteins"/>
    <property type="match status" value="1"/>
</dbReference>
<feature type="compositionally biased region" description="Basic and acidic residues" evidence="1">
    <location>
        <begin position="758"/>
        <end position="769"/>
    </location>
</feature>
<feature type="compositionally biased region" description="Polar residues" evidence="1">
    <location>
        <begin position="1509"/>
        <end position="1520"/>
    </location>
</feature>
<gene>
    <name evidence="2" type="ORF">EJ05DRAFT_541544</name>
</gene>
<feature type="compositionally biased region" description="Acidic residues" evidence="1">
    <location>
        <begin position="477"/>
        <end position="497"/>
    </location>
</feature>
<dbReference type="OrthoDB" id="5363079at2759"/>